<feature type="signal peptide" evidence="1">
    <location>
        <begin position="1"/>
        <end position="19"/>
    </location>
</feature>
<keyword evidence="1" id="KW-0732">Signal</keyword>
<dbReference type="Pfam" id="PF10988">
    <property type="entry name" value="DUF2807"/>
    <property type="match status" value="1"/>
</dbReference>
<protein>
    <submittedName>
        <fullName evidence="3">Putative auto-transporter adhesin, head GIN domain</fullName>
    </submittedName>
</protein>
<gene>
    <name evidence="3" type="ORF">SAMN04488090_1331</name>
</gene>
<reference evidence="3 4" key="1">
    <citation type="submission" date="2016-10" db="EMBL/GenBank/DDBJ databases">
        <authorList>
            <person name="de Groot N.N."/>
        </authorList>
    </citation>
    <scope>NUCLEOTIDE SEQUENCE [LARGE SCALE GENOMIC DNA]</scope>
    <source>
        <strain evidence="3 4">DSM 21668</strain>
    </source>
</reference>
<dbReference type="OrthoDB" id="980382at2"/>
<feature type="domain" description="Putative auto-transporter adhesin head GIN" evidence="2">
    <location>
        <begin position="42"/>
        <end position="223"/>
    </location>
</feature>
<evidence type="ECO:0000313" key="4">
    <source>
        <dbReference type="Proteomes" id="UP000198901"/>
    </source>
</evidence>
<dbReference type="RefSeq" id="WP_143011041.1">
    <property type="nucleotide sequence ID" value="NZ_FNGS01000002.1"/>
</dbReference>
<dbReference type="STRING" id="563176.SAMN04488090_1331"/>
<organism evidence="3 4">
    <name type="scientific">Siphonobacter aquaeclarae</name>
    <dbReference type="NCBI Taxonomy" id="563176"/>
    <lineage>
        <taxon>Bacteria</taxon>
        <taxon>Pseudomonadati</taxon>
        <taxon>Bacteroidota</taxon>
        <taxon>Cytophagia</taxon>
        <taxon>Cytophagales</taxon>
        <taxon>Cytophagaceae</taxon>
        <taxon>Siphonobacter</taxon>
    </lineage>
</organism>
<dbReference type="InterPro" id="IPR021255">
    <property type="entry name" value="DUF2807"/>
</dbReference>
<dbReference type="AlphaFoldDB" id="A0A1G9L9W0"/>
<evidence type="ECO:0000259" key="2">
    <source>
        <dbReference type="Pfam" id="PF10988"/>
    </source>
</evidence>
<dbReference type="Proteomes" id="UP000198901">
    <property type="component" value="Unassembled WGS sequence"/>
</dbReference>
<accession>A0A1G9L9W0</accession>
<keyword evidence="4" id="KW-1185">Reference proteome</keyword>
<name>A0A1G9L9W0_9BACT</name>
<proteinExistence type="predicted"/>
<dbReference type="Gene3D" id="2.160.20.120">
    <property type="match status" value="1"/>
</dbReference>
<dbReference type="EMBL" id="FNGS01000002">
    <property type="protein sequence ID" value="SDL58732.1"/>
    <property type="molecule type" value="Genomic_DNA"/>
</dbReference>
<sequence>MKKSFFLPCILFLSVLLGATSCDRWEDAGPYDESVAEFGLTNFDGLEMGHAFRVNVYQGNTFRISARGHRPDIADLSVRREDGILKIRFQHGNRNRKYPMDIDVTMPVLRSVDFSGAVKADVTDFEKGDRLIVTLSGASEMRFFGSAKRTDVHLSGASRLELEGYTDRLNADLSGASVLRAFDYPSYEGDFDLSGASDARTTISEYLDADASGASKLRYRGNPRTSLRATGGSTISRD</sequence>
<evidence type="ECO:0000256" key="1">
    <source>
        <dbReference type="SAM" id="SignalP"/>
    </source>
</evidence>
<feature type="chain" id="PRO_5011672952" evidence="1">
    <location>
        <begin position="20"/>
        <end position="238"/>
    </location>
</feature>
<dbReference type="PROSITE" id="PS51257">
    <property type="entry name" value="PROKAR_LIPOPROTEIN"/>
    <property type="match status" value="1"/>
</dbReference>
<evidence type="ECO:0000313" key="3">
    <source>
        <dbReference type="EMBL" id="SDL58732.1"/>
    </source>
</evidence>